<dbReference type="EMBL" id="ASHM01127451">
    <property type="protein sequence ID" value="PNX58387.1"/>
    <property type="molecule type" value="Genomic_DNA"/>
</dbReference>
<protein>
    <submittedName>
        <fullName evidence="1">Uncharacterized protein</fullName>
    </submittedName>
</protein>
<accession>A0A2K3JWG8</accession>
<sequence>MGAPGCPKRLCHNSVDEAAKADG</sequence>
<dbReference type="Proteomes" id="UP000236291">
    <property type="component" value="Unassembled WGS sequence"/>
</dbReference>
<name>A0A2K3JWG8_TRIPR</name>
<feature type="non-terminal residue" evidence="1">
    <location>
        <position position="23"/>
    </location>
</feature>
<gene>
    <name evidence="1" type="ORF">L195_g059166</name>
</gene>
<proteinExistence type="predicted"/>
<evidence type="ECO:0000313" key="2">
    <source>
        <dbReference type="Proteomes" id="UP000236291"/>
    </source>
</evidence>
<evidence type="ECO:0000313" key="1">
    <source>
        <dbReference type="EMBL" id="PNX58387.1"/>
    </source>
</evidence>
<organism evidence="1 2">
    <name type="scientific">Trifolium pratense</name>
    <name type="common">Red clover</name>
    <dbReference type="NCBI Taxonomy" id="57577"/>
    <lineage>
        <taxon>Eukaryota</taxon>
        <taxon>Viridiplantae</taxon>
        <taxon>Streptophyta</taxon>
        <taxon>Embryophyta</taxon>
        <taxon>Tracheophyta</taxon>
        <taxon>Spermatophyta</taxon>
        <taxon>Magnoliopsida</taxon>
        <taxon>eudicotyledons</taxon>
        <taxon>Gunneridae</taxon>
        <taxon>Pentapetalae</taxon>
        <taxon>rosids</taxon>
        <taxon>fabids</taxon>
        <taxon>Fabales</taxon>
        <taxon>Fabaceae</taxon>
        <taxon>Papilionoideae</taxon>
        <taxon>50 kb inversion clade</taxon>
        <taxon>NPAAA clade</taxon>
        <taxon>Hologalegina</taxon>
        <taxon>IRL clade</taxon>
        <taxon>Trifolieae</taxon>
        <taxon>Trifolium</taxon>
    </lineage>
</organism>
<comment type="caution">
    <text evidence="1">The sequence shown here is derived from an EMBL/GenBank/DDBJ whole genome shotgun (WGS) entry which is preliminary data.</text>
</comment>
<dbReference type="AlphaFoldDB" id="A0A2K3JWG8"/>
<reference evidence="1 2" key="2">
    <citation type="journal article" date="2017" name="Front. Plant Sci.">
        <title>Gene Classification and Mining of Molecular Markers Useful in Red Clover (Trifolium pratense) Breeding.</title>
        <authorList>
            <person name="Istvanek J."/>
            <person name="Dluhosova J."/>
            <person name="Dluhos P."/>
            <person name="Patkova L."/>
            <person name="Nedelnik J."/>
            <person name="Repkova J."/>
        </authorList>
    </citation>
    <scope>NUCLEOTIDE SEQUENCE [LARGE SCALE GENOMIC DNA]</scope>
    <source>
        <strain evidence="2">cv. Tatra</strain>
        <tissue evidence="1">Young leaves</tissue>
    </source>
</reference>
<reference evidence="1 2" key="1">
    <citation type="journal article" date="2014" name="Am. J. Bot.">
        <title>Genome assembly and annotation for red clover (Trifolium pratense; Fabaceae).</title>
        <authorList>
            <person name="Istvanek J."/>
            <person name="Jaros M."/>
            <person name="Krenek A."/>
            <person name="Repkova J."/>
        </authorList>
    </citation>
    <scope>NUCLEOTIDE SEQUENCE [LARGE SCALE GENOMIC DNA]</scope>
    <source>
        <strain evidence="2">cv. Tatra</strain>
        <tissue evidence="1">Young leaves</tissue>
    </source>
</reference>